<comment type="caution">
    <text evidence="1">The sequence shown here is derived from an EMBL/GenBank/DDBJ whole genome shotgun (WGS) entry which is preliminary data.</text>
</comment>
<organism evidence="1 2">
    <name type="scientific">Bifidobacterium subtile</name>
    <dbReference type="NCBI Taxonomy" id="77635"/>
    <lineage>
        <taxon>Bacteria</taxon>
        <taxon>Bacillati</taxon>
        <taxon>Actinomycetota</taxon>
        <taxon>Actinomycetes</taxon>
        <taxon>Bifidobacteriales</taxon>
        <taxon>Bifidobacteriaceae</taxon>
        <taxon>Bifidobacterium</taxon>
    </lineage>
</organism>
<evidence type="ECO:0000313" key="2">
    <source>
        <dbReference type="Proteomes" id="UP000029055"/>
    </source>
</evidence>
<protein>
    <submittedName>
        <fullName evidence="1">Uncharacterized protein</fullName>
    </submittedName>
</protein>
<gene>
    <name evidence="1" type="ORF">BISU_2042</name>
</gene>
<dbReference type="Proteomes" id="UP000029055">
    <property type="component" value="Unassembled WGS sequence"/>
</dbReference>
<dbReference type="AlphaFoldDB" id="A0A087DTJ0"/>
<proteinExistence type="predicted"/>
<evidence type="ECO:0000313" key="1">
    <source>
        <dbReference type="EMBL" id="KFI98840.1"/>
    </source>
</evidence>
<reference evidence="1 2" key="1">
    <citation type="submission" date="2014-03" db="EMBL/GenBank/DDBJ databases">
        <title>Genomics of Bifidobacteria.</title>
        <authorList>
            <person name="Ventura M."/>
            <person name="Milani C."/>
            <person name="Lugli G.A."/>
        </authorList>
    </citation>
    <scope>NUCLEOTIDE SEQUENCE [LARGE SCALE GENOMIC DNA]</scope>
    <source>
        <strain evidence="1 2">LMG 11597</strain>
    </source>
</reference>
<keyword evidence="2" id="KW-1185">Reference proteome</keyword>
<sequence length="74" mass="8498">MAVRRLKGLRAHCYDRLMPGDDDIHKLLRDAFDATGGRSDSNWGLERFALDLWMRGALDDEQLARLQVLMHGDD</sequence>
<dbReference type="EMBL" id="JGZR01000016">
    <property type="protein sequence ID" value="KFI98840.1"/>
    <property type="molecule type" value="Genomic_DNA"/>
</dbReference>
<accession>A0A087DTJ0</accession>
<name>A0A087DTJ0_9BIFI</name>